<name>A0A212LL33_9HYPH</name>
<feature type="compositionally biased region" description="Basic residues" evidence="1">
    <location>
        <begin position="1"/>
        <end position="10"/>
    </location>
</feature>
<feature type="region of interest" description="Disordered" evidence="1">
    <location>
        <begin position="1"/>
        <end position="69"/>
    </location>
</feature>
<sequence length="69" mass="7343">MAPFTRRGRVSTRATTEPPFADGEPSSPSVATGDRNDVWKIIPTGDATAGGKPPALPADHRLSDDRPSW</sequence>
<proteinExistence type="predicted"/>
<gene>
    <name evidence="2" type="ORF">KL86PLE_70037</name>
</gene>
<evidence type="ECO:0000256" key="1">
    <source>
        <dbReference type="SAM" id="MobiDB-lite"/>
    </source>
</evidence>
<feature type="compositionally biased region" description="Basic and acidic residues" evidence="1">
    <location>
        <begin position="58"/>
        <end position="69"/>
    </location>
</feature>
<protein>
    <submittedName>
        <fullName evidence="2">Uncharacterized protein</fullName>
    </submittedName>
</protein>
<accession>A0A212LL33</accession>
<dbReference type="AlphaFoldDB" id="A0A212LL33"/>
<evidence type="ECO:0000313" key="2">
    <source>
        <dbReference type="EMBL" id="SCM78254.1"/>
    </source>
</evidence>
<dbReference type="EMBL" id="FMJD01000011">
    <property type="protein sequence ID" value="SCM78254.1"/>
    <property type="molecule type" value="Genomic_DNA"/>
</dbReference>
<organism evidence="2">
    <name type="scientific">uncultured Pleomorphomonas sp</name>
    <dbReference type="NCBI Taxonomy" id="442121"/>
    <lineage>
        <taxon>Bacteria</taxon>
        <taxon>Pseudomonadati</taxon>
        <taxon>Pseudomonadota</taxon>
        <taxon>Alphaproteobacteria</taxon>
        <taxon>Hyphomicrobiales</taxon>
        <taxon>Pleomorphomonadaceae</taxon>
        <taxon>Pleomorphomonas</taxon>
        <taxon>environmental samples</taxon>
    </lineage>
</organism>
<reference evidence="2" key="1">
    <citation type="submission" date="2016-08" db="EMBL/GenBank/DDBJ databases">
        <authorList>
            <person name="Seilhamer J.J."/>
        </authorList>
    </citation>
    <scope>NUCLEOTIDE SEQUENCE</scope>
    <source>
        <strain evidence="2">86</strain>
    </source>
</reference>